<evidence type="ECO:0000313" key="2">
    <source>
        <dbReference type="EMBL" id="MCI26051.1"/>
    </source>
</evidence>
<organism evidence="2 3">
    <name type="scientific">Trifolium medium</name>
    <dbReference type="NCBI Taxonomy" id="97028"/>
    <lineage>
        <taxon>Eukaryota</taxon>
        <taxon>Viridiplantae</taxon>
        <taxon>Streptophyta</taxon>
        <taxon>Embryophyta</taxon>
        <taxon>Tracheophyta</taxon>
        <taxon>Spermatophyta</taxon>
        <taxon>Magnoliopsida</taxon>
        <taxon>eudicotyledons</taxon>
        <taxon>Gunneridae</taxon>
        <taxon>Pentapetalae</taxon>
        <taxon>rosids</taxon>
        <taxon>fabids</taxon>
        <taxon>Fabales</taxon>
        <taxon>Fabaceae</taxon>
        <taxon>Papilionoideae</taxon>
        <taxon>50 kb inversion clade</taxon>
        <taxon>NPAAA clade</taxon>
        <taxon>Hologalegina</taxon>
        <taxon>IRL clade</taxon>
        <taxon>Trifolieae</taxon>
        <taxon>Trifolium</taxon>
    </lineage>
</organism>
<keyword evidence="3" id="KW-1185">Reference proteome</keyword>
<protein>
    <submittedName>
        <fullName evidence="2">Uncharacterized protein</fullName>
    </submittedName>
</protein>
<dbReference type="AlphaFoldDB" id="A0A392QNU1"/>
<feature type="compositionally biased region" description="Basic and acidic residues" evidence="1">
    <location>
        <begin position="48"/>
        <end position="58"/>
    </location>
</feature>
<name>A0A392QNU1_9FABA</name>
<evidence type="ECO:0000256" key="1">
    <source>
        <dbReference type="SAM" id="MobiDB-lite"/>
    </source>
</evidence>
<dbReference type="Proteomes" id="UP000265520">
    <property type="component" value="Unassembled WGS sequence"/>
</dbReference>
<dbReference type="EMBL" id="LXQA010151018">
    <property type="protein sequence ID" value="MCI26051.1"/>
    <property type="molecule type" value="Genomic_DNA"/>
</dbReference>
<accession>A0A392QNU1</accession>
<evidence type="ECO:0000313" key="3">
    <source>
        <dbReference type="Proteomes" id="UP000265520"/>
    </source>
</evidence>
<feature type="region of interest" description="Disordered" evidence="1">
    <location>
        <begin position="48"/>
        <end position="70"/>
    </location>
</feature>
<reference evidence="2 3" key="1">
    <citation type="journal article" date="2018" name="Front. Plant Sci.">
        <title>Red Clover (Trifolium pratense) and Zigzag Clover (T. medium) - A Picture of Genomic Similarities and Differences.</title>
        <authorList>
            <person name="Dluhosova J."/>
            <person name="Istvanek J."/>
            <person name="Nedelnik J."/>
            <person name="Repkova J."/>
        </authorList>
    </citation>
    <scope>NUCLEOTIDE SEQUENCE [LARGE SCALE GENOMIC DNA]</scope>
    <source>
        <strain evidence="3">cv. 10/8</strain>
        <tissue evidence="2">Leaf</tissue>
    </source>
</reference>
<proteinExistence type="predicted"/>
<comment type="caution">
    <text evidence="2">The sequence shown here is derived from an EMBL/GenBank/DDBJ whole genome shotgun (WGS) entry which is preliminary data.</text>
</comment>
<sequence length="70" mass="7919">MKNVLADSGYLLKVKRCLITPMMGVIYPDQPCILRQADPRCRRIVGENRHVSPGEPEIRSTSATHLEEVE</sequence>
<feature type="non-terminal residue" evidence="2">
    <location>
        <position position="70"/>
    </location>
</feature>